<accession>A0A1W2FU75</accession>
<name>A0A1W2FU75_KIBAR</name>
<dbReference type="Proteomes" id="UP000192674">
    <property type="component" value="Unassembled WGS sequence"/>
</dbReference>
<protein>
    <submittedName>
        <fullName evidence="1">Uncharacterized protein</fullName>
    </submittedName>
</protein>
<evidence type="ECO:0000313" key="1">
    <source>
        <dbReference type="EMBL" id="SMD25433.1"/>
    </source>
</evidence>
<gene>
    <name evidence="1" type="ORF">SAMN05661093_09119</name>
</gene>
<keyword evidence="2" id="KW-1185">Reference proteome</keyword>
<dbReference type="AlphaFoldDB" id="A0A1W2FU75"/>
<sequence length="67" mass="7124">MTADVPDDDGNLTVPLRDNHEADVELLTGGYGPAYARFHAPDWHGTPGIRCPIGLKIDATVVTTAAH</sequence>
<proteinExistence type="predicted"/>
<organism evidence="1 2">
    <name type="scientific">Kibdelosporangium aridum</name>
    <dbReference type="NCBI Taxonomy" id="2030"/>
    <lineage>
        <taxon>Bacteria</taxon>
        <taxon>Bacillati</taxon>
        <taxon>Actinomycetota</taxon>
        <taxon>Actinomycetes</taxon>
        <taxon>Pseudonocardiales</taxon>
        <taxon>Pseudonocardiaceae</taxon>
        <taxon>Kibdelosporangium</taxon>
    </lineage>
</organism>
<dbReference type="EMBL" id="FWXV01000011">
    <property type="protein sequence ID" value="SMD25433.1"/>
    <property type="molecule type" value="Genomic_DNA"/>
</dbReference>
<reference evidence="1 2" key="1">
    <citation type="submission" date="2017-04" db="EMBL/GenBank/DDBJ databases">
        <authorList>
            <person name="Afonso C.L."/>
            <person name="Miller P.J."/>
            <person name="Scott M.A."/>
            <person name="Spackman E."/>
            <person name="Goraichik I."/>
            <person name="Dimitrov K.M."/>
            <person name="Suarez D.L."/>
            <person name="Swayne D.E."/>
        </authorList>
    </citation>
    <scope>NUCLEOTIDE SEQUENCE [LARGE SCALE GENOMIC DNA]</scope>
    <source>
        <strain evidence="1 2">DSM 43828</strain>
    </source>
</reference>
<dbReference type="RefSeq" id="WP_084433416.1">
    <property type="nucleotide sequence ID" value="NZ_FWXV01000011.1"/>
</dbReference>
<evidence type="ECO:0000313" key="2">
    <source>
        <dbReference type="Proteomes" id="UP000192674"/>
    </source>
</evidence>